<dbReference type="GO" id="GO:0008270">
    <property type="term" value="F:zinc ion binding"/>
    <property type="evidence" value="ECO:0007669"/>
    <property type="project" value="UniProtKB-KW"/>
</dbReference>
<evidence type="ECO:0000256" key="1">
    <source>
        <dbReference type="ARBA" id="ARBA00004123"/>
    </source>
</evidence>
<evidence type="ECO:0000256" key="8">
    <source>
        <dbReference type="PROSITE-ProRule" id="PRU00042"/>
    </source>
</evidence>
<dbReference type="GeneID" id="28842431"/>
<feature type="region of interest" description="Disordered" evidence="9">
    <location>
        <begin position="106"/>
        <end position="209"/>
    </location>
</feature>
<keyword evidence="5" id="KW-0805">Transcription regulation</keyword>
<feature type="region of interest" description="Disordered" evidence="9">
    <location>
        <begin position="590"/>
        <end position="626"/>
    </location>
</feature>
<feature type="compositionally biased region" description="Polar residues" evidence="9">
    <location>
        <begin position="117"/>
        <end position="128"/>
    </location>
</feature>
<evidence type="ECO:0000256" key="6">
    <source>
        <dbReference type="ARBA" id="ARBA00023163"/>
    </source>
</evidence>
<sequence length="880" mass="97450">MTPRSAATASTSMLDTISMTPPHKLRKGATFHNPPSPVSDHFIVPCLPRRSQTSLEDVVEAHKRRVALTLGDIDRGLSAVDLGAPTPTTQNFRDDSLPVPQGFLNHTVDTNRRETRSTMSPIASQSDFSIGRGSLRPRRHNRRQSTHHASDSGLGSSIMSASSEKRGVAAAGGLTCPTDEQGAKSTVSASAITRSAAPHRSSQDTTPRLSERATNKIHEFILKPLLATPSLKDFHPIVADCPRRINEKEIVCLRDLEKTLMFMAPVSDIHNDDDAVRAFTHWFSSHLKEHARTAKLYLEFCVTSIRCIQATVEFLNEREQTRPNDRPYTQGYFIDLVDQIRNYAQSVQASREKEEGETDDMDVQPYVSLPQIEATALSVSTMTLRIESSGARAPSRRYKKTTANHLRSRSEQIKLYGGVAKNGRPAELVRVKNDGTAVSLATGKQIKMESIEDDEKNSVMMKRSLSQELDDEESIMRSMARRKRSATAEIQAKKCSEPGCTKEFKRSCDLTKHEKTHSRPWKCQEPLCKYHEYGWPTEKELDRHVNDKHSASPRLFKCQFPPCPYQSKRESNCKQHMEKSHNWVYVRSKNNGKNRDQATPAQQQNALPTPQTTTIRTPDSEAQLSSPDEMNWEMDAGVDANGFNNDFNRSPLDFPTYPSDFAYNNAEQTLHNNNYTLSPVDSHLNSLPSSNTSPYVDTSDLFLDDVAANFGSAFAPSGNDFTLYEDLYSARVDVPHQLPTPDPAIFQRAYDPSYGCVETVTPARAQGVQHLSPVGQGNTMLYTPDSSCETFEALMPGRQHADTHNNNNMGAQFSDFQLFGSGAPQGQGALFGEVAPLGGHQHEGGNTASQEIFMAFYGAGGAGAAEWGGDEGFDGKWGGL</sequence>
<evidence type="ECO:0000256" key="3">
    <source>
        <dbReference type="ARBA" id="ARBA00022771"/>
    </source>
</evidence>
<evidence type="ECO:0000256" key="2">
    <source>
        <dbReference type="ARBA" id="ARBA00022723"/>
    </source>
</evidence>
<feature type="domain" description="C2H2-type" evidence="10">
    <location>
        <begin position="493"/>
        <end position="522"/>
    </location>
</feature>
<protein>
    <submittedName>
        <fullName evidence="11">Copper-binding transcription factor</fullName>
    </submittedName>
</protein>
<feature type="compositionally biased region" description="Polar residues" evidence="9">
    <location>
        <begin position="183"/>
        <end position="193"/>
    </location>
</feature>
<name>A0A1B8GAE5_9PEZI</name>
<gene>
    <name evidence="11" type="primary">ACE1_1</name>
    <name evidence="11" type="ORF">VE01_09045</name>
</gene>
<evidence type="ECO:0000256" key="7">
    <source>
        <dbReference type="ARBA" id="ARBA00023242"/>
    </source>
</evidence>
<dbReference type="InterPro" id="IPR051061">
    <property type="entry name" value="Zinc_finger_trans_reg"/>
</dbReference>
<dbReference type="EMBL" id="KV460261">
    <property type="protein sequence ID" value="OBT92816.1"/>
    <property type="molecule type" value="Genomic_DNA"/>
</dbReference>
<dbReference type="GO" id="GO:0005634">
    <property type="term" value="C:nucleus"/>
    <property type="evidence" value="ECO:0007669"/>
    <property type="project" value="UniProtKB-SubCell"/>
</dbReference>
<dbReference type="PROSITE" id="PS00028">
    <property type="entry name" value="ZINC_FINGER_C2H2_1"/>
    <property type="match status" value="1"/>
</dbReference>
<keyword evidence="2" id="KW-0479">Metal-binding</keyword>
<feature type="compositionally biased region" description="Basic residues" evidence="9">
    <location>
        <begin position="135"/>
        <end position="146"/>
    </location>
</feature>
<keyword evidence="4" id="KW-0862">Zinc</keyword>
<reference evidence="11 12" key="1">
    <citation type="submission" date="2016-03" db="EMBL/GenBank/DDBJ databases">
        <title>Comparative genomics of Pseudogymnoascus destructans, the fungus causing white-nose syndrome of bats.</title>
        <authorList>
            <person name="Palmer J.M."/>
            <person name="Drees K.P."/>
            <person name="Foster J.T."/>
            <person name="Lindner D.L."/>
        </authorList>
    </citation>
    <scope>NUCLEOTIDE SEQUENCE [LARGE SCALE GENOMIC DNA]</scope>
    <source>
        <strain evidence="11 12">UAMH 10579</strain>
    </source>
</reference>
<reference evidence="12" key="2">
    <citation type="journal article" date="2018" name="Nat. Commun.">
        <title>Extreme sensitivity to ultraviolet light in the fungal pathogen causing white-nose syndrome of bats.</title>
        <authorList>
            <person name="Palmer J.M."/>
            <person name="Drees K.P."/>
            <person name="Foster J.T."/>
            <person name="Lindner D.L."/>
        </authorList>
    </citation>
    <scope>NUCLEOTIDE SEQUENCE [LARGE SCALE GENOMIC DNA]</scope>
    <source>
        <strain evidence="12">UAMH 10579</strain>
    </source>
</reference>
<dbReference type="GO" id="GO:0006357">
    <property type="term" value="P:regulation of transcription by RNA polymerase II"/>
    <property type="evidence" value="ECO:0007669"/>
    <property type="project" value="TreeGrafter"/>
</dbReference>
<dbReference type="PANTHER" id="PTHR46179">
    <property type="entry name" value="ZINC FINGER PROTEIN"/>
    <property type="match status" value="1"/>
</dbReference>
<dbReference type="Proteomes" id="UP000091956">
    <property type="component" value="Unassembled WGS sequence"/>
</dbReference>
<evidence type="ECO:0000256" key="4">
    <source>
        <dbReference type="ARBA" id="ARBA00022833"/>
    </source>
</evidence>
<evidence type="ECO:0000259" key="10">
    <source>
        <dbReference type="PROSITE" id="PS50157"/>
    </source>
</evidence>
<evidence type="ECO:0000313" key="11">
    <source>
        <dbReference type="EMBL" id="OBT92816.1"/>
    </source>
</evidence>
<evidence type="ECO:0000256" key="9">
    <source>
        <dbReference type="SAM" id="MobiDB-lite"/>
    </source>
</evidence>
<keyword evidence="7" id="KW-0539">Nucleus</keyword>
<feature type="compositionally biased region" description="Polar residues" evidence="9">
    <location>
        <begin position="597"/>
        <end position="626"/>
    </location>
</feature>
<dbReference type="PROSITE" id="PS50157">
    <property type="entry name" value="ZINC_FINGER_C2H2_2"/>
    <property type="match status" value="1"/>
</dbReference>
<dbReference type="PANTHER" id="PTHR46179:SF13">
    <property type="entry name" value="C2H2-TYPE DOMAIN-CONTAINING PROTEIN"/>
    <property type="match status" value="1"/>
</dbReference>
<proteinExistence type="predicted"/>
<comment type="subcellular location">
    <subcellularLocation>
        <location evidence="1">Nucleus</location>
    </subcellularLocation>
</comment>
<dbReference type="OrthoDB" id="9368434at2759"/>
<dbReference type="SMART" id="SM00355">
    <property type="entry name" value="ZnF_C2H2"/>
    <property type="match status" value="3"/>
</dbReference>
<dbReference type="Gene3D" id="3.30.160.60">
    <property type="entry name" value="Classic Zinc Finger"/>
    <property type="match status" value="1"/>
</dbReference>
<organism evidence="11 12">
    <name type="scientific">Pseudogymnoascus verrucosus</name>
    <dbReference type="NCBI Taxonomy" id="342668"/>
    <lineage>
        <taxon>Eukaryota</taxon>
        <taxon>Fungi</taxon>
        <taxon>Dikarya</taxon>
        <taxon>Ascomycota</taxon>
        <taxon>Pezizomycotina</taxon>
        <taxon>Leotiomycetes</taxon>
        <taxon>Thelebolales</taxon>
        <taxon>Thelebolaceae</taxon>
        <taxon>Pseudogymnoascus</taxon>
    </lineage>
</organism>
<feature type="compositionally biased region" description="Low complexity" evidence="9">
    <location>
        <begin position="151"/>
        <end position="162"/>
    </location>
</feature>
<dbReference type="InterPro" id="IPR013087">
    <property type="entry name" value="Znf_C2H2_type"/>
</dbReference>
<keyword evidence="6" id="KW-0804">Transcription</keyword>
<keyword evidence="12" id="KW-1185">Reference proteome</keyword>
<accession>A0A1B8GAE5</accession>
<dbReference type="STRING" id="342668.A0A1B8GAE5"/>
<dbReference type="RefSeq" id="XP_018126549.1">
    <property type="nucleotide sequence ID" value="XM_018278462.2"/>
</dbReference>
<dbReference type="AlphaFoldDB" id="A0A1B8GAE5"/>
<keyword evidence="3 8" id="KW-0863">Zinc-finger</keyword>
<evidence type="ECO:0000256" key="5">
    <source>
        <dbReference type="ARBA" id="ARBA00023015"/>
    </source>
</evidence>
<evidence type="ECO:0000313" key="12">
    <source>
        <dbReference type="Proteomes" id="UP000091956"/>
    </source>
</evidence>